<dbReference type="Proteomes" id="UP000676878">
    <property type="component" value="Segment"/>
</dbReference>
<evidence type="ECO:0000256" key="7">
    <source>
        <dbReference type="ARBA" id="ARBA00035110"/>
    </source>
</evidence>
<dbReference type="InterPro" id="IPR005563">
    <property type="entry name" value="A_protein"/>
</dbReference>
<name>A0A8S5KXI2_9VIRU</name>
<proteinExistence type="inferred from homology"/>
<dbReference type="GO" id="GO:0039666">
    <property type="term" value="P:virion attachment to host cell pilus"/>
    <property type="evidence" value="ECO:0007669"/>
    <property type="project" value="UniProtKB-KW"/>
</dbReference>
<dbReference type="GO" id="GO:0044423">
    <property type="term" value="C:virion component"/>
    <property type="evidence" value="ECO:0007669"/>
    <property type="project" value="UniProtKB-KW"/>
</dbReference>
<evidence type="ECO:0000256" key="2">
    <source>
        <dbReference type="ARBA" id="ARBA00022581"/>
    </source>
</evidence>
<evidence type="ECO:0000256" key="3">
    <source>
        <dbReference type="ARBA" id="ARBA00022804"/>
    </source>
</evidence>
<dbReference type="GeneID" id="80398429"/>
<comment type="subcellular location">
    <subcellularLocation>
        <location evidence="1">Virion</location>
    </subcellularLocation>
</comment>
<accession>A0A8S5KXI2</accession>
<evidence type="ECO:0000256" key="1">
    <source>
        <dbReference type="ARBA" id="ARBA00004328"/>
    </source>
</evidence>
<reference evidence="8" key="1">
    <citation type="submission" date="2020-09" db="EMBL/GenBank/DDBJ databases">
        <title>Leviviricetes taxonomy.</title>
        <authorList>
            <person name="Stockdale S.R."/>
            <person name="Callanan J."/>
            <person name="Adriaenssens E.M."/>
            <person name="Kuhn J.H."/>
            <person name="Rumnieks J."/>
            <person name="Shkoporov A."/>
            <person name="Draper L.A."/>
            <person name="Ross P."/>
            <person name="Hill C."/>
        </authorList>
    </citation>
    <scope>NUCLEOTIDE SEQUENCE</scope>
</reference>
<sequence length="357" mass="40110">MDMVAPGAIIQGNRRDPNDWQYDITRVNRARSICSKSGISSWSDGWNVELGQPNWVTGPYSWTQSAPSSANLPDLTSTVNRLVSLADAEALEKLWEKVRGSLDLSIDSFERRKTLEMINLLPRFKKAILQAPLGGRRITPTSTLKSLGNAWLEWTYGWMPLASSIHGIAEELTRYEVNRIRKFNARNTQSETSTRHITWTGLNGTFDGKAVCNAEAKVRYVCSFEVDNFDTKRITSLNPASIAWELMPYSFVVDWFYDVGSYMRSFESALLYNRQFVGGYKSILMTSRASCSASNAQLSAYGEPMIDNCTLHEEEHISFRRVVLYSVPFPSAPVLKIDLGASRLLSAASLLSQFLRG</sequence>
<evidence type="ECO:0000313" key="9">
    <source>
        <dbReference type="Proteomes" id="UP000676878"/>
    </source>
</evidence>
<evidence type="ECO:0000256" key="6">
    <source>
        <dbReference type="ARBA" id="ARBA00023296"/>
    </source>
</evidence>
<organism evidence="8 9">
    <name type="scientific">ssRNA phage ESE058</name>
    <dbReference type="NCBI Taxonomy" id="2786006"/>
    <lineage>
        <taxon>Viruses</taxon>
        <taxon>Riboviria</taxon>
        <taxon>Orthornavirae</taxon>
        <taxon>Lenarviricota</taxon>
        <taxon>Leviviricetes</taxon>
        <taxon>Norzivirales</taxon>
        <taxon>Fiersviridae</taxon>
        <taxon>Jiesduavirus</taxon>
        <taxon>Jiesduavirus defluviicola</taxon>
    </lineage>
</organism>
<keyword evidence="3" id="KW-1161">Viral attachment to host cell</keyword>
<dbReference type="KEGG" id="vg:80398429"/>
<dbReference type="Pfam" id="PF03863">
    <property type="entry name" value="Phage_mat-A"/>
    <property type="match status" value="1"/>
</dbReference>
<comment type="similarity">
    <text evidence="7">Belongs to the Leviviricetes maturation protein family.</text>
</comment>
<keyword evidence="4" id="KW-0946">Virion</keyword>
<keyword evidence="2" id="KW-0945">Host-virus interaction</keyword>
<dbReference type="RefSeq" id="YP_010769417.1">
    <property type="nucleotide sequence ID" value="NC_073968.1"/>
</dbReference>
<keyword evidence="5" id="KW-1175">Viral attachment to host cell pilus</keyword>
<gene>
    <name evidence="8" type="primary">ESE058_1</name>
</gene>
<dbReference type="EMBL" id="BK013378">
    <property type="protein sequence ID" value="DAD49912.1"/>
    <property type="molecule type" value="Genomic_RNA"/>
</dbReference>
<protein>
    <submittedName>
        <fullName evidence="8">Maturation protein</fullName>
    </submittedName>
</protein>
<keyword evidence="6" id="KW-1160">Virus entry into host cell</keyword>
<evidence type="ECO:0000256" key="4">
    <source>
        <dbReference type="ARBA" id="ARBA00022844"/>
    </source>
</evidence>
<keyword evidence="9" id="KW-1185">Reference proteome</keyword>
<evidence type="ECO:0000313" key="8">
    <source>
        <dbReference type="EMBL" id="DAD49912.1"/>
    </source>
</evidence>
<evidence type="ECO:0000256" key="5">
    <source>
        <dbReference type="ARBA" id="ARBA00023104"/>
    </source>
</evidence>